<reference evidence="1" key="2">
    <citation type="journal article" date="2018" name="Environ. Sci. Technol.">
        <title>The Toxicogenome of Hyalella azteca: A Model for Sediment Ecotoxicology and Evolutionary Toxicology.</title>
        <authorList>
            <person name="Poynton H.C."/>
            <person name="Hasenbein S."/>
            <person name="Benoit J.B."/>
            <person name="Sepulveda M.S."/>
            <person name="Poelchau M.F."/>
            <person name="Hughes D.S.T."/>
            <person name="Murali S.C."/>
            <person name="Chen S."/>
            <person name="Glastad K.M."/>
            <person name="Goodisman M.A.D."/>
            <person name="Werren J.H."/>
            <person name="Vineis J.H."/>
            <person name="Bowen J.L."/>
            <person name="Friedrich M."/>
            <person name="Jones J."/>
            <person name="Robertson H.M."/>
            <person name="Feyereisen R."/>
            <person name="Mechler-Hickson A."/>
            <person name="Mathers N."/>
            <person name="Lee C.E."/>
            <person name="Colbourne J.K."/>
            <person name="Biales A."/>
            <person name="Johnston J.S."/>
            <person name="Wellborn G.A."/>
            <person name="Rosendale A.J."/>
            <person name="Cridge A.G."/>
            <person name="Munoz-Torres M.C."/>
            <person name="Bain P.A."/>
            <person name="Manny A.R."/>
            <person name="Major K.M."/>
            <person name="Lambert F.N."/>
            <person name="Vulpe C.D."/>
            <person name="Tuck P."/>
            <person name="Blalock B.J."/>
            <person name="Lin Y.Y."/>
            <person name="Smith M.E."/>
            <person name="Ochoa-Acuna H."/>
            <person name="Chen M.M."/>
            <person name="Childers C.P."/>
            <person name="Qu J."/>
            <person name="Dugan S."/>
            <person name="Lee S.L."/>
            <person name="Chao H."/>
            <person name="Dinh H."/>
            <person name="Han Y."/>
            <person name="Doddapaneni H."/>
            <person name="Worley K.C."/>
            <person name="Muzny D.M."/>
            <person name="Gibbs R.A."/>
            <person name="Richards S."/>
        </authorList>
    </citation>
    <scope>NUCLEOTIDE SEQUENCE</scope>
    <source>
        <strain evidence="1">HAZT.00-mixed</strain>
        <tissue evidence="1">Whole organism</tissue>
    </source>
</reference>
<reference evidence="1" key="1">
    <citation type="submission" date="2014-08" db="EMBL/GenBank/DDBJ databases">
        <authorList>
            <person name="Murali S."/>
            <person name="Richards S."/>
            <person name="Bandaranaike D."/>
            <person name="Bellair M."/>
            <person name="Blankenburg K."/>
            <person name="Chao H."/>
            <person name="Dinh H."/>
            <person name="Doddapaneni H."/>
            <person name="Dugan-Rocha S."/>
            <person name="Elkadiri S."/>
            <person name="Gnanaolivu R."/>
            <person name="Hughes D."/>
            <person name="Lee S."/>
            <person name="Li M."/>
            <person name="Ming W."/>
            <person name="Munidasa M."/>
            <person name="Muniz J."/>
            <person name="Nguyen L."/>
            <person name="Osuji N."/>
            <person name="Pu L.-L."/>
            <person name="Puazo M."/>
            <person name="Skinner E."/>
            <person name="Qu C."/>
            <person name="Quiroz J."/>
            <person name="Raj R."/>
            <person name="Weissenberger G."/>
            <person name="Xin Y."/>
            <person name="Zou X."/>
            <person name="Han Y."/>
            <person name="Worley K."/>
            <person name="Muzny D."/>
            <person name="Gibbs R."/>
        </authorList>
    </citation>
    <scope>NUCLEOTIDE SEQUENCE</scope>
    <source>
        <strain evidence="1">HAZT.00-mixed</strain>
        <tissue evidence="1">Whole organism</tissue>
    </source>
</reference>
<evidence type="ECO:0000313" key="1">
    <source>
        <dbReference type="EMBL" id="KAA0185082.1"/>
    </source>
</evidence>
<reference evidence="1" key="3">
    <citation type="submission" date="2019-06" db="EMBL/GenBank/DDBJ databases">
        <authorList>
            <person name="Poynton C."/>
            <person name="Hasenbein S."/>
            <person name="Benoit J.B."/>
            <person name="Sepulveda M.S."/>
            <person name="Poelchau M.F."/>
            <person name="Murali S.C."/>
            <person name="Chen S."/>
            <person name="Glastad K.M."/>
            <person name="Werren J.H."/>
            <person name="Vineis J.H."/>
            <person name="Bowen J.L."/>
            <person name="Friedrich M."/>
            <person name="Jones J."/>
            <person name="Robertson H.M."/>
            <person name="Feyereisen R."/>
            <person name="Mechler-Hickson A."/>
            <person name="Mathers N."/>
            <person name="Lee C.E."/>
            <person name="Colbourne J.K."/>
            <person name="Biales A."/>
            <person name="Johnston J.S."/>
            <person name="Wellborn G.A."/>
            <person name="Rosendale A.J."/>
            <person name="Cridge A.G."/>
            <person name="Munoz-Torres M.C."/>
            <person name="Bain P.A."/>
            <person name="Manny A.R."/>
            <person name="Major K.M."/>
            <person name="Lambert F.N."/>
            <person name="Vulpe C.D."/>
            <person name="Tuck P."/>
            <person name="Blalock B.J."/>
            <person name="Lin Y.-Y."/>
            <person name="Smith M.E."/>
            <person name="Ochoa-Acuna H."/>
            <person name="Chen M.-J.M."/>
            <person name="Childers C.P."/>
            <person name="Qu J."/>
            <person name="Dugan S."/>
            <person name="Lee S.L."/>
            <person name="Chao H."/>
            <person name="Dinh H."/>
            <person name="Han Y."/>
            <person name="Doddapaneni H."/>
            <person name="Worley K.C."/>
            <person name="Muzny D.M."/>
            <person name="Gibbs R.A."/>
            <person name="Richards S."/>
        </authorList>
    </citation>
    <scope>NUCLEOTIDE SEQUENCE</scope>
    <source>
        <strain evidence="1">HAZT.00-mixed</strain>
        <tissue evidence="1">Whole organism</tissue>
    </source>
</reference>
<proteinExistence type="predicted"/>
<accession>A0A6A0GR21</accession>
<comment type="caution">
    <text evidence="1">The sequence shown here is derived from an EMBL/GenBank/DDBJ whole genome shotgun (WGS) entry which is preliminary data.</text>
</comment>
<protein>
    <submittedName>
        <fullName evidence="1">Uncharacterized protein</fullName>
    </submittedName>
</protein>
<dbReference type="AlphaFoldDB" id="A0A6A0GR21"/>
<gene>
    <name evidence="1" type="ORF">HAZT_HAZT011934</name>
</gene>
<dbReference type="Proteomes" id="UP000711488">
    <property type="component" value="Unassembled WGS sequence"/>
</dbReference>
<name>A0A6A0GR21_HYAAZ</name>
<organism evidence="1">
    <name type="scientific">Hyalella azteca</name>
    <name type="common">Amphipod</name>
    <dbReference type="NCBI Taxonomy" id="294128"/>
    <lineage>
        <taxon>Eukaryota</taxon>
        <taxon>Metazoa</taxon>
        <taxon>Ecdysozoa</taxon>
        <taxon>Arthropoda</taxon>
        <taxon>Crustacea</taxon>
        <taxon>Multicrustacea</taxon>
        <taxon>Malacostraca</taxon>
        <taxon>Eumalacostraca</taxon>
        <taxon>Peracarida</taxon>
        <taxon>Amphipoda</taxon>
        <taxon>Senticaudata</taxon>
        <taxon>Talitrida</taxon>
        <taxon>Talitroidea</taxon>
        <taxon>Hyalellidae</taxon>
        <taxon>Hyalella</taxon>
    </lineage>
</organism>
<sequence>MAGVKDSPLKCAPTFVYVSARPAAVKRSGERFVCRLTPDDCGDCGDGRGRTIELIAAVFRPSLDLQCWDLQALDLQCLDLKSLDL</sequence>
<dbReference type="EMBL" id="JQDR03016582">
    <property type="protein sequence ID" value="KAA0185082.1"/>
    <property type="molecule type" value="Genomic_DNA"/>
</dbReference>